<dbReference type="OrthoDB" id="10661138at2759"/>
<feature type="compositionally biased region" description="Basic and acidic residues" evidence="1">
    <location>
        <begin position="709"/>
        <end position="732"/>
    </location>
</feature>
<gene>
    <name evidence="2" type="ORF">TRFO_32345</name>
</gene>
<comment type="caution">
    <text evidence="2">The sequence shown here is derived from an EMBL/GenBank/DDBJ whole genome shotgun (WGS) entry which is preliminary data.</text>
</comment>
<proteinExistence type="predicted"/>
<dbReference type="Gene3D" id="3.80.10.10">
    <property type="entry name" value="Ribonuclease Inhibitor"/>
    <property type="match status" value="1"/>
</dbReference>
<dbReference type="EMBL" id="MLAK01000935">
    <property type="protein sequence ID" value="OHT00873.1"/>
    <property type="molecule type" value="Genomic_DNA"/>
</dbReference>
<reference evidence="2" key="1">
    <citation type="submission" date="2016-10" db="EMBL/GenBank/DDBJ databases">
        <authorList>
            <person name="Benchimol M."/>
            <person name="Almeida L.G."/>
            <person name="Vasconcelos A.T."/>
            <person name="Perreira-Neves A."/>
            <person name="Rosa I.A."/>
            <person name="Tasca T."/>
            <person name="Bogo M.R."/>
            <person name="de Souza W."/>
        </authorList>
    </citation>
    <scope>NUCLEOTIDE SEQUENCE [LARGE SCALE GENOMIC DNA]</scope>
    <source>
        <strain evidence="2">K</strain>
    </source>
</reference>
<feature type="region of interest" description="Disordered" evidence="1">
    <location>
        <begin position="648"/>
        <end position="684"/>
    </location>
</feature>
<dbReference type="AlphaFoldDB" id="A0A1J4JP18"/>
<feature type="region of interest" description="Disordered" evidence="1">
    <location>
        <begin position="709"/>
        <end position="921"/>
    </location>
</feature>
<evidence type="ECO:0008006" key="4">
    <source>
        <dbReference type="Google" id="ProtNLM"/>
    </source>
</evidence>
<evidence type="ECO:0000313" key="3">
    <source>
        <dbReference type="Proteomes" id="UP000179807"/>
    </source>
</evidence>
<feature type="compositionally biased region" description="Basic and acidic residues" evidence="1">
    <location>
        <begin position="759"/>
        <end position="773"/>
    </location>
</feature>
<feature type="compositionally biased region" description="Polar residues" evidence="1">
    <location>
        <begin position="884"/>
        <end position="906"/>
    </location>
</feature>
<accession>A0A1J4JP18</accession>
<feature type="compositionally biased region" description="Acidic residues" evidence="1">
    <location>
        <begin position="783"/>
        <end position="792"/>
    </location>
</feature>
<dbReference type="VEuPathDB" id="TrichDB:TRFO_32345"/>
<feature type="compositionally biased region" description="Polar residues" evidence="1">
    <location>
        <begin position="856"/>
        <end position="866"/>
    </location>
</feature>
<sequence>MDESIERATSLLAQQGHALIYSTVVKATTIFKPSEMIAITDHKFFVLSPNGNKIKQTYSFLDLTEIKTDQNVISLNFGKNIYSFEANSPTDILSHLMDVIQHILSLPEQRNIQINGFKASQLKQNGSSAISRFKENNEQFSEQDFTTLQKILIYSQPYVSFLNFSYPTQFIKPFINILPFCPHIKSLSLPPIKGIDPYQSLSQLAKNSFMLKHISITGDITKSYHDFINSLNDNQDSNLFGLSFSYSNMESDALDTLQNFAINKKLHSLGFHRAIQEHAMNYFYSTFLSPKLFDSIYILNLSNTTHLNFQKLMPKIQKVAYLSLNNCGIEIHDILSNVKSFSKLKMLDLSHNRCSNPNLDAMNIDIPSSFNHLIVDNVSFSSNCLISFFKFIFDHFLHGIKLSIASIVAPNDEWTPLFDYFVNSSFKSFVSLNWDSNPINSKFFTFLLRSPYFESLSLNSCFKSSSSDSLVSLSLFVQSSQSLTTLSVRGCKHHYIGNNLSTLLKMVQSSESLRNLDITYAKCGDAGLNHIREFINSSPRLETFVFDGSKPEKADTLVNLLKSGSKLQGKLQISFPENDIEKLIKKGELSREQANSIRDLYRMNEKSKDSFYMKPFRVFRYFHKDSFPSYLSKKEIEILRRNEPLIRDVPSSVPNSRPTSTNRSPTGVQRNPPFENSNNGDVNENMFRKSQNEAKAATKPVSSTIRAFLKPDYRIAKPKSKDPRPIDAETKPKLHRHGDRSEKSDRTHKSGSSNPHSIQSRDIKLQIDTEDRKTKPRSNKIFEEDEDYDDGNDSNLKPKKTIRKVKKVKRGNHDDKNSNKNGHSNGSTKTHEKKRLAKRRTKKNHAIEEAIDETDQNSPSAPSTAQKAPKSSRRSQRTPMAPRPSSQLANYQRTSSRSPDPHNSSPQKRKPSPGDKRSVKSVEDSIDIHYKANIDWTFPELSHTYKINDFWRELRNQYRVDALIEV</sequence>
<dbReference type="Proteomes" id="UP000179807">
    <property type="component" value="Unassembled WGS sequence"/>
</dbReference>
<dbReference type="SUPFAM" id="SSF52047">
    <property type="entry name" value="RNI-like"/>
    <property type="match status" value="2"/>
</dbReference>
<evidence type="ECO:0000256" key="1">
    <source>
        <dbReference type="SAM" id="MobiDB-lite"/>
    </source>
</evidence>
<keyword evidence="3" id="KW-1185">Reference proteome</keyword>
<feature type="compositionally biased region" description="Basic and acidic residues" evidence="1">
    <location>
        <begin position="739"/>
        <end position="748"/>
    </location>
</feature>
<feature type="compositionally biased region" description="Basic residues" evidence="1">
    <location>
        <begin position="797"/>
        <end position="810"/>
    </location>
</feature>
<dbReference type="InterPro" id="IPR032675">
    <property type="entry name" value="LRR_dom_sf"/>
</dbReference>
<name>A0A1J4JP18_9EUKA</name>
<dbReference type="GeneID" id="94843145"/>
<organism evidence="2 3">
    <name type="scientific">Tritrichomonas foetus</name>
    <dbReference type="NCBI Taxonomy" id="1144522"/>
    <lineage>
        <taxon>Eukaryota</taxon>
        <taxon>Metamonada</taxon>
        <taxon>Parabasalia</taxon>
        <taxon>Tritrichomonadida</taxon>
        <taxon>Tritrichomonadidae</taxon>
        <taxon>Tritrichomonas</taxon>
    </lineage>
</organism>
<protein>
    <recommendedName>
        <fullName evidence="4">Leucine Rich Repeat family protein</fullName>
    </recommendedName>
</protein>
<feature type="compositionally biased region" description="Basic and acidic residues" evidence="1">
    <location>
        <begin position="912"/>
        <end position="921"/>
    </location>
</feature>
<evidence type="ECO:0000313" key="2">
    <source>
        <dbReference type="EMBL" id="OHT00873.1"/>
    </source>
</evidence>
<feature type="compositionally biased region" description="Basic residues" evidence="1">
    <location>
        <begin position="831"/>
        <end position="844"/>
    </location>
</feature>
<dbReference type="RefSeq" id="XP_068354009.1">
    <property type="nucleotide sequence ID" value="XM_068508441.1"/>
</dbReference>
<feature type="compositionally biased region" description="Polar residues" evidence="1">
    <location>
        <begin position="652"/>
        <end position="682"/>
    </location>
</feature>